<feature type="domain" description="Tc1-like transposase DDE" evidence="1">
    <location>
        <begin position="27"/>
        <end position="131"/>
    </location>
</feature>
<reference evidence="2 3" key="1">
    <citation type="submission" date="2019-03" db="EMBL/GenBank/DDBJ databases">
        <title>Single cell metagenomics reveals metabolic interactions within the superorganism composed of flagellate Streblomastix strix and complex community of Bacteroidetes bacteria on its surface.</title>
        <authorList>
            <person name="Treitli S.C."/>
            <person name="Kolisko M."/>
            <person name="Husnik F."/>
            <person name="Keeling P."/>
            <person name="Hampl V."/>
        </authorList>
    </citation>
    <scope>NUCLEOTIDE SEQUENCE [LARGE SCALE GENOMIC DNA]</scope>
    <source>
        <strain evidence="2">ST1C</strain>
    </source>
</reference>
<sequence length="192" mass="22429">MDQPYECNLARVDVNREAREDVLSIDYQRYEGAIVRLGISQQGVLRLEIVNDYVKSDTYNDLITSEAIASIHKHHDSKFSLLQDNATAHERKNNWKAFNELSIKVMKWPVCSPDLSPIENLFNLIGQRVYATTLAFETEDLRWNSTKKDNWSTDTKKVESYAQIIDERMVACDENQYNYFCKLQYNLMKKMG</sequence>
<name>A0A5J4VEL1_9EUKA</name>
<dbReference type="AlphaFoldDB" id="A0A5J4VEL1"/>
<dbReference type="OrthoDB" id="25402at2759"/>
<evidence type="ECO:0000313" key="3">
    <source>
        <dbReference type="Proteomes" id="UP000324800"/>
    </source>
</evidence>
<dbReference type="Pfam" id="PF13358">
    <property type="entry name" value="DDE_3"/>
    <property type="match status" value="1"/>
</dbReference>
<comment type="caution">
    <text evidence="2">The sequence shown here is derived from an EMBL/GenBank/DDBJ whole genome shotgun (WGS) entry which is preliminary data.</text>
</comment>
<dbReference type="InterPro" id="IPR038717">
    <property type="entry name" value="Tc1-like_DDE_dom"/>
</dbReference>
<evidence type="ECO:0000313" key="2">
    <source>
        <dbReference type="EMBL" id="KAA6380873.1"/>
    </source>
</evidence>
<protein>
    <recommendedName>
        <fullName evidence="1">Tc1-like transposase DDE domain-containing protein</fullName>
    </recommendedName>
</protein>
<gene>
    <name evidence="2" type="ORF">EZS28_023600</name>
</gene>
<dbReference type="Gene3D" id="3.30.420.10">
    <property type="entry name" value="Ribonuclease H-like superfamily/Ribonuclease H"/>
    <property type="match status" value="1"/>
</dbReference>
<evidence type="ECO:0000259" key="1">
    <source>
        <dbReference type="Pfam" id="PF13358"/>
    </source>
</evidence>
<dbReference type="GO" id="GO:0003676">
    <property type="term" value="F:nucleic acid binding"/>
    <property type="evidence" value="ECO:0007669"/>
    <property type="project" value="InterPro"/>
</dbReference>
<dbReference type="Proteomes" id="UP000324800">
    <property type="component" value="Unassembled WGS sequence"/>
</dbReference>
<dbReference type="EMBL" id="SNRW01007669">
    <property type="protein sequence ID" value="KAA6380873.1"/>
    <property type="molecule type" value="Genomic_DNA"/>
</dbReference>
<accession>A0A5J4VEL1</accession>
<proteinExistence type="predicted"/>
<dbReference type="InterPro" id="IPR036397">
    <property type="entry name" value="RNaseH_sf"/>
</dbReference>
<organism evidence="2 3">
    <name type="scientific">Streblomastix strix</name>
    <dbReference type="NCBI Taxonomy" id="222440"/>
    <lineage>
        <taxon>Eukaryota</taxon>
        <taxon>Metamonada</taxon>
        <taxon>Preaxostyla</taxon>
        <taxon>Oxymonadida</taxon>
        <taxon>Streblomastigidae</taxon>
        <taxon>Streblomastix</taxon>
    </lineage>
</organism>